<dbReference type="FunFam" id="1.10.287.130:FF:000001">
    <property type="entry name" value="Two-component sensor histidine kinase"/>
    <property type="match status" value="1"/>
</dbReference>
<evidence type="ECO:0000256" key="2">
    <source>
        <dbReference type="ARBA" id="ARBA00004651"/>
    </source>
</evidence>
<keyword evidence="10" id="KW-0902">Two-component regulatory system</keyword>
<evidence type="ECO:0000256" key="5">
    <source>
        <dbReference type="ARBA" id="ARBA00022553"/>
    </source>
</evidence>
<evidence type="ECO:0000256" key="8">
    <source>
        <dbReference type="ARBA" id="ARBA00022777"/>
    </source>
</evidence>
<feature type="transmembrane region" description="Helical" evidence="13">
    <location>
        <begin position="265"/>
        <end position="284"/>
    </location>
</feature>
<accession>A0A1G6QUF6</accession>
<dbReference type="Pfam" id="PF00672">
    <property type="entry name" value="HAMP"/>
    <property type="match status" value="1"/>
</dbReference>
<evidence type="ECO:0000256" key="4">
    <source>
        <dbReference type="ARBA" id="ARBA00022475"/>
    </source>
</evidence>
<dbReference type="SMART" id="SM00304">
    <property type="entry name" value="HAMP"/>
    <property type="match status" value="1"/>
</dbReference>
<protein>
    <recommendedName>
        <fullName evidence="3">histidine kinase</fullName>
        <ecNumber evidence="3">2.7.13.3</ecNumber>
    </recommendedName>
</protein>
<keyword evidence="13" id="KW-1133">Transmembrane helix</keyword>
<feature type="transmembrane region" description="Helical" evidence="13">
    <location>
        <begin position="12"/>
        <end position="33"/>
    </location>
</feature>
<dbReference type="PRINTS" id="PR00344">
    <property type="entry name" value="BCTRLSENSOR"/>
</dbReference>
<dbReference type="Gene3D" id="3.30.565.10">
    <property type="entry name" value="Histidine kinase-like ATPase, C-terminal domain"/>
    <property type="match status" value="1"/>
</dbReference>
<dbReference type="SUPFAM" id="SSF47384">
    <property type="entry name" value="Homodimeric domain of signal transducing histidine kinase"/>
    <property type="match status" value="1"/>
</dbReference>
<dbReference type="CDD" id="cd06225">
    <property type="entry name" value="HAMP"/>
    <property type="match status" value="1"/>
</dbReference>
<dbReference type="RefSeq" id="WP_093727292.1">
    <property type="nucleotide sequence ID" value="NZ_FMZB01000005.1"/>
</dbReference>
<dbReference type="Pfam" id="PF02518">
    <property type="entry name" value="HATPase_c"/>
    <property type="match status" value="1"/>
</dbReference>
<dbReference type="SMART" id="SM00387">
    <property type="entry name" value="HATPase_c"/>
    <property type="match status" value="1"/>
</dbReference>
<organism evidence="16 17">
    <name type="scientific">Terribacillus halophilus</name>
    <dbReference type="NCBI Taxonomy" id="361279"/>
    <lineage>
        <taxon>Bacteria</taxon>
        <taxon>Bacillati</taxon>
        <taxon>Bacillota</taxon>
        <taxon>Bacilli</taxon>
        <taxon>Bacillales</taxon>
        <taxon>Bacillaceae</taxon>
        <taxon>Terribacillus</taxon>
    </lineage>
</organism>
<dbReference type="PANTHER" id="PTHR45453:SF3">
    <property type="entry name" value="HISTIDINE KINASE"/>
    <property type="match status" value="1"/>
</dbReference>
<evidence type="ECO:0000256" key="10">
    <source>
        <dbReference type="ARBA" id="ARBA00023012"/>
    </source>
</evidence>
<keyword evidence="17" id="KW-1185">Reference proteome</keyword>
<dbReference type="GO" id="GO:0005524">
    <property type="term" value="F:ATP binding"/>
    <property type="evidence" value="ECO:0007669"/>
    <property type="project" value="UniProtKB-KW"/>
</dbReference>
<dbReference type="Gene3D" id="6.10.340.10">
    <property type="match status" value="1"/>
</dbReference>
<evidence type="ECO:0000259" key="14">
    <source>
        <dbReference type="PROSITE" id="PS50109"/>
    </source>
</evidence>
<keyword evidence="5" id="KW-0597">Phosphoprotein</keyword>
<dbReference type="InterPro" id="IPR036097">
    <property type="entry name" value="HisK_dim/P_sf"/>
</dbReference>
<evidence type="ECO:0000256" key="7">
    <source>
        <dbReference type="ARBA" id="ARBA00022741"/>
    </source>
</evidence>
<comment type="catalytic activity">
    <reaction evidence="1">
        <text>ATP + protein L-histidine = ADP + protein N-phospho-L-histidine.</text>
        <dbReference type="EC" id="2.7.13.3"/>
    </reaction>
</comment>
<dbReference type="InterPro" id="IPR004358">
    <property type="entry name" value="Sig_transdc_His_kin-like_C"/>
</dbReference>
<dbReference type="STRING" id="361279.SAMN05421663_105211"/>
<reference evidence="17" key="1">
    <citation type="submission" date="2016-10" db="EMBL/GenBank/DDBJ databases">
        <authorList>
            <person name="Varghese N."/>
            <person name="Submissions S."/>
        </authorList>
    </citation>
    <scope>NUCLEOTIDE SEQUENCE [LARGE SCALE GENOMIC DNA]</scope>
    <source>
        <strain evidence="17">DSM 21620</strain>
    </source>
</reference>
<evidence type="ECO:0000313" key="17">
    <source>
        <dbReference type="Proteomes" id="UP000198666"/>
    </source>
</evidence>
<evidence type="ECO:0000256" key="3">
    <source>
        <dbReference type="ARBA" id="ARBA00012438"/>
    </source>
</evidence>
<keyword evidence="7" id="KW-0547">Nucleotide-binding</keyword>
<name>A0A1G6QUF6_9BACI</name>
<dbReference type="InterPro" id="IPR003594">
    <property type="entry name" value="HATPase_dom"/>
</dbReference>
<keyword evidence="11 13" id="KW-0472">Membrane</keyword>
<evidence type="ECO:0000256" key="6">
    <source>
        <dbReference type="ARBA" id="ARBA00022679"/>
    </source>
</evidence>
<feature type="domain" description="HAMP" evidence="15">
    <location>
        <begin position="286"/>
        <end position="338"/>
    </location>
</feature>
<dbReference type="PROSITE" id="PS50109">
    <property type="entry name" value="HIS_KIN"/>
    <property type="match status" value="1"/>
</dbReference>
<dbReference type="AlphaFoldDB" id="A0A1G6QUF6"/>
<dbReference type="GO" id="GO:0004721">
    <property type="term" value="F:phosphoprotein phosphatase activity"/>
    <property type="evidence" value="ECO:0007669"/>
    <property type="project" value="TreeGrafter"/>
</dbReference>
<dbReference type="Gene3D" id="1.10.287.130">
    <property type="match status" value="1"/>
</dbReference>
<dbReference type="PANTHER" id="PTHR45453">
    <property type="entry name" value="PHOSPHATE REGULON SENSOR PROTEIN PHOR"/>
    <property type="match status" value="1"/>
</dbReference>
<dbReference type="InterPro" id="IPR036890">
    <property type="entry name" value="HATPase_C_sf"/>
</dbReference>
<evidence type="ECO:0000256" key="9">
    <source>
        <dbReference type="ARBA" id="ARBA00022840"/>
    </source>
</evidence>
<dbReference type="InterPro" id="IPR003661">
    <property type="entry name" value="HisK_dim/P_dom"/>
</dbReference>
<keyword evidence="13" id="KW-0812">Transmembrane</keyword>
<dbReference type="InterPro" id="IPR050351">
    <property type="entry name" value="BphY/WalK/GraS-like"/>
</dbReference>
<keyword evidence="6" id="KW-0808">Transferase</keyword>
<dbReference type="EC" id="2.7.13.3" evidence="3"/>
<dbReference type="GO" id="GO:0000155">
    <property type="term" value="F:phosphorelay sensor kinase activity"/>
    <property type="evidence" value="ECO:0007669"/>
    <property type="project" value="InterPro"/>
</dbReference>
<evidence type="ECO:0000259" key="15">
    <source>
        <dbReference type="PROSITE" id="PS50885"/>
    </source>
</evidence>
<keyword evidence="8 16" id="KW-0418">Kinase</keyword>
<evidence type="ECO:0000256" key="13">
    <source>
        <dbReference type="SAM" id="Phobius"/>
    </source>
</evidence>
<dbReference type="GO" id="GO:0005886">
    <property type="term" value="C:plasma membrane"/>
    <property type="evidence" value="ECO:0007669"/>
    <property type="project" value="UniProtKB-SubCell"/>
</dbReference>
<dbReference type="Pfam" id="PF00512">
    <property type="entry name" value="HisKA"/>
    <property type="match status" value="1"/>
</dbReference>
<dbReference type="CDD" id="cd00082">
    <property type="entry name" value="HisKA"/>
    <property type="match status" value="1"/>
</dbReference>
<comment type="subcellular location">
    <subcellularLocation>
        <location evidence="2">Cell membrane</location>
        <topology evidence="2">Multi-pass membrane protein</topology>
    </subcellularLocation>
</comment>
<keyword evidence="12" id="KW-0175">Coiled coil</keyword>
<feature type="coiled-coil region" evidence="12">
    <location>
        <begin position="330"/>
        <end position="368"/>
    </location>
</feature>
<dbReference type="OrthoDB" id="9762826at2"/>
<feature type="domain" description="Histidine kinase" evidence="14">
    <location>
        <begin position="367"/>
        <end position="581"/>
    </location>
</feature>
<evidence type="ECO:0000256" key="12">
    <source>
        <dbReference type="SAM" id="Coils"/>
    </source>
</evidence>
<evidence type="ECO:0000256" key="1">
    <source>
        <dbReference type="ARBA" id="ARBA00000085"/>
    </source>
</evidence>
<dbReference type="GO" id="GO:0016036">
    <property type="term" value="P:cellular response to phosphate starvation"/>
    <property type="evidence" value="ECO:0007669"/>
    <property type="project" value="TreeGrafter"/>
</dbReference>
<dbReference type="Proteomes" id="UP000198666">
    <property type="component" value="Unassembled WGS sequence"/>
</dbReference>
<dbReference type="EMBL" id="FMZB01000005">
    <property type="protein sequence ID" value="SDC95534.1"/>
    <property type="molecule type" value="Genomic_DNA"/>
</dbReference>
<keyword evidence="4" id="KW-1003">Cell membrane</keyword>
<evidence type="ECO:0000256" key="11">
    <source>
        <dbReference type="ARBA" id="ARBA00023136"/>
    </source>
</evidence>
<evidence type="ECO:0000313" key="16">
    <source>
        <dbReference type="EMBL" id="SDC95534.1"/>
    </source>
</evidence>
<keyword evidence="9" id="KW-0067">ATP-binding</keyword>
<dbReference type="SUPFAM" id="SSF55874">
    <property type="entry name" value="ATPase domain of HSP90 chaperone/DNA topoisomerase II/histidine kinase"/>
    <property type="match status" value="1"/>
</dbReference>
<dbReference type="SUPFAM" id="SSF158472">
    <property type="entry name" value="HAMP domain-like"/>
    <property type="match status" value="1"/>
</dbReference>
<dbReference type="InterPro" id="IPR005467">
    <property type="entry name" value="His_kinase_dom"/>
</dbReference>
<dbReference type="SMART" id="SM00388">
    <property type="entry name" value="HisKA"/>
    <property type="match status" value="1"/>
</dbReference>
<dbReference type="InterPro" id="IPR003660">
    <property type="entry name" value="HAMP_dom"/>
</dbReference>
<sequence length="581" mass="66301">MRRRGITLKLFTVTALIFVAFYAMIMTFQLVFFDSFYQHYKTKEATKQLASLAHAYETNPWNAEQLTKQTLSYMRESKSPLTIVDAEGYQLVQDPFHIMLETEDGQVLEVALSLFVTDYGDDLKTLNIKKGDTLMIGGENDLSVSSVVYPSVITKGEQSVGEHLEENEVTFEGKVKSVSLPQAGMSNRGLGLLYDALLEWFPLDEGLLKKLQNGESLQLDWMESWSGKHNLVLIEPVKKDGEMQYMFSVTSLQETKDTNEALRVFYLYMGIAGFVLILLLSLIYSRLVSSPLIKLNEMAKKMVHLDFSSVKPIKQNDELGSLSNNMLIMAQNLDHALEDLKQANDKLKQDMEKRKQMEKAQREFFENASHELKTPLSIIKSFAEGLQDGISPDKQDHYMEVIIEESDKMEVLIGDMLDLAKLENGAIKLRKTSFLLSEMAEDLSDKLFCMAKEKHVSIEVMPRNELPIVADYEWMERVIRNLLVNAVRHSDPESVITIRIESDLEEECSVFMVENKGQQISEEQLVNIWTRFYRTESSRSRMTGGTGLGLAIVQQILELHGFSYGVENMPEGVRFFARFDK</sequence>
<proteinExistence type="predicted"/>
<gene>
    <name evidence="16" type="ORF">SAMN05421663_105211</name>
</gene>
<dbReference type="PROSITE" id="PS50885">
    <property type="entry name" value="HAMP"/>
    <property type="match status" value="1"/>
</dbReference>